<protein>
    <submittedName>
        <fullName evidence="2">DUF5134 domain-containing protein</fullName>
    </submittedName>
</protein>
<name>A0A8J7WVM0_9ACTN</name>
<reference evidence="2" key="1">
    <citation type="submission" date="2021-04" db="EMBL/GenBank/DDBJ databases">
        <title>Genome based classification of Actinospica acidithermotolerans sp. nov., an actinobacterium isolated from an Indonesian hot spring.</title>
        <authorList>
            <person name="Kusuma A.B."/>
            <person name="Putra K.E."/>
            <person name="Nafisah S."/>
            <person name="Loh J."/>
            <person name="Nouioui I."/>
            <person name="Goodfellow M."/>
        </authorList>
    </citation>
    <scope>NUCLEOTIDE SEQUENCE</scope>
    <source>
        <strain evidence="2">DSM 45618</strain>
    </source>
</reference>
<evidence type="ECO:0000313" key="2">
    <source>
        <dbReference type="EMBL" id="MBS2966707.1"/>
    </source>
</evidence>
<sequence>MTGIAVNVGLGTALAAVASVAVTRLLPRRVRRPTVSQQRIDALVHLAMASGMAAMLTPVTPVTPVTLEVRVTLELGFGALAAGLLAGGVAALVNPRGRAAGRAGHRLHHVATSCIMVLMANGSRLNSATSRTGQPAMTHMTMTPPGGHGASLPLLAAFCYAMVSACTYTWRMQARTGYGEQRGPRPCGADPLGHGCEVVMLLSTAVMLLPVI</sequence>
<keyword evidence="1" id="KW-1133">Transmembrane helix</keyword>
<keyword evidence="3" id="KW-1185">Reference proteome</keyword>
<dbReference type="Proteomes" id="UP000677913">
    <property type="component" value="Unassembled WGS sequence"/>
</dbReference>
<feature type="transmembrane region" description="Helical" evidence="1">
    <location>
        <begin position="6"/>
        <end position="26"/>
    </location>
</feature>
<dbReference type="RefSeq" id="WP_211472044.1">
    <property type="nucleotide sequence ID" value="NZ_JAGSXH010000182.1"/>
</dbReference>
<evidence type="ECO:0000256" key="1">
    <source>
        <dbReference type="SAM" id="Phobius"/>
    </source>
</evidence>
<feature type="transmembrane region" description="Helical" evidence="1">
    <location>
        <begin position="42"/>
        <end position="63"/>
    </location>
</feature>
<keyword evidence="1" id="KW-0472">Membrane</keyword>
<gene>
    <name evidence="2" type="ORF">KGA66_26965</name>
</gene>
<feature type="transmembrane region" description="Helical" evidence="1">
    <location>
        <begin position="107"/>
        <end position="125"/>
    </location>
</feature>
<comment type="caution">
    <text evidence="2">The sequence shown here is derived from an EMBL/GenBank/DDBJ whole genome shotgun (WGS) entry which is preliminary data.</text>
</comment>
<proteinExistence type="predicted"/>
<dbReference type="Pfam" id="PF17197">
    <property type="entry name" value="DUF5134"/>
    <property type="match status" value="1"/>
</dbReference>
<accession>A0A8J7WVM0</accession>
<dbReference type="EMBL" id="JAGSXH010000182">
    <property type="protein sequence ID" value="MBS2966707.1"/>
    <property type="molecule type" value="Genomic_DNA"/>
</dbReference>
<organism evidence="2 3">
    <name type="scientific">Actinocrinis puniceicyclus</name>
    <dbReference type="NCBI Taxonomy" id="977794"/>
    <lineage>
        <taxon>Bacteria</taxon>
        <taxon>Bacillati</taxon>
        <taxon>Actinomycetota</taxon>
        <taxon>Actinomycetes</taxon>
        <taxon>Catenulisporales</taxon>
        <taxon>Actinospicaceae</taxon>
        <taxon>Actinocrinis</taxon>
    </lineage>
</organism>
<keyword evidence="1" id="KW-0812">Transmembrane</keyword>
<evidence type="ECO:0000313" key="3">
    <source>
        <dbReference type="Proteomes" id="UP000677913"/>
    </source>
</evidence>
<feature type="transmembrane region" description="Helical" evidence="1">
    <location>
        <begin position="150"/>
        <end position="170"/>
    </location>
</feature>
<dbReference type="InterPro" id="IPR033458">
    <property type="entry name" value="DUF5134"/>
</dbReference>
<dbReference type="AlphaFoldDB" id="A0A8J7WVM0"/>
<feature type="transmembrane region" description="Helical" evidence="1">
    <location>
        <begin position="75"/>
        <end position="95"/>
    </location>
</feature>